<evidence type="ECO:0000256" key="2">
    <source>
        <dbReference type="ARBA" id="ARBA00022517"/>
    </source>
</evidence>
<dbReference type="RefSeq" id="WP_301570989.1">
    <property type="nucleotide sequence ID" value="NZ_JAPWIE010000003.1"/>
</dbReference>
<dbReference type="Gene3D" id="3.30.300.70">
    <property type="entry name" value="RimP-like superfamily, N-terminal"/>
    <property type="match status" value="1"/>
</dbReference>
<dbReference type="SUPFAM" id="SSF74942">
    <property type="entry name" value="YhbC-like, C-terminal domain"/>
    <property type="match status" value="1"/>
</dbReference>
<comment type="subcellular location">
    <subcellularLocation>
        <location evidence="3">Cytoplasm</location>
    </subcellularLocation>
</comment>
<evidence type="ECO:0000313" key="5">
    <source>
        <dbReference type="EMBL" id="MCZ4550378.1"/>
    </source>
</evidence>
<evidence type="ECO:0000259" key="4">
    <source>
        <dbReference type="Pfam" id="PF02576"/>
    </source>
</evidence>
<name>A0ABT4MTP3_GORRU</name>
<sequence>MPGAIDRDRISELLEPVVTGNGFDVEELTVTASGEENVITLMVDRDGGAGLDELAALSRSLSEVLDGEPGDEDASGHEVVSALPTYTLEVTSPGVDRPLTAPRHWRRAAGRKVVIDLATEPAERLSGRVGPLDETETTLTLVTKSGKGLLTQSVPLEKVRVAHVQVDFSEPGAAELQMCGLDAEQIEARRKGNK</sequence>
<comment type="function">
    <text evidence="3">Required for maturation of 30S ribosomal subunits.</text>
</comment>
<keyword evidence="6" id="KW-1185">Reference proteome</keyword>
<evidence type="ECO:0000313" key="6">
    <source>
        <dbReference type="Proteomes" id="UP001067235"/>
    </source>
</evidence>
<comment type="similarity">
    <text evidence="3">Belongs to the RimP family.</text>
</comment>
<dbReference type="Pfam" id="PF02576">
    <property type="entry name" value="RimP_N"/>
    <property type="match status" value="1"/>
</dbReference>
<dbReference type="SUPFAM" id="SSF75420">
    <property type="entry name" value="YhbC-like, N-terminal domain"/>
    <property type="match status" value="1"/>
</dbReference>
<gene>
    <name evidence="3 5" type="primary">rimP</name>
    <name evidence="5" type="ORF">O4213_10330</name>
</gene>
<dbReference type="PANTHER" id="PTHR33867">
    <property type="entry name" value="RIBOSOME MATURATION FACTOR RIMP"/>
    <property type="match status" value="1"/>
</dbReference>
<accession>A0ABT4MTP3</accession>
<feature type="domain" description="Ribosome maturation factor RimP N-terminal" evidence="4">
    <location>
        <begin position="13"/>
        <end position="96"/>
    </location>
</feature>
<dbReference type="EMBL" id="JAPWIE010000003">
    <property type="protein sequence ID" value="MCZ4550378.1"/>
    <property type="molecule type" value="Genomic_DNA"/>
</dbReference>
<comment type="caution">
    <text evidence="5">The sequence shown here is derived from an EMBL/GenBank/DDBJ whole genome shotgun (WGS) entry which is preliminary data.</text>
</comment>
<evidence type="ECO:0000256" key="3">
    <source>
        <dbReference type="HAMAP-Rule" id="MF_01077"/>
    </source>
</evidence>
<dbReference type="Proteomes" id="UP001067235">
    <property type="component" value="Unassembled WGS sequence"/>
</dbReference>
<proteinExistence type="inferred from homology"/>
<protein>
    <recommendedName>
        <fullName evidence="3">Ribosome maturation factor RimP</fullName>
    </recommendedName>
</protein>
<dbReference type="InterPro" id="IPR028989">
    <property type="entry name" value="RimP_N"/>
</dbReference>
<dbReference type="InterPro" id="IPR035956">
    <property type="entry name" value="RimP_N_sf"/>
</dbReference>
<evidence type="ECO:0000256" key="1">
    <source>
        <dbReference type="ARBA" id="ARBA00022490"/>
    </source>
</evidence>
<dbReference type="InterPro" id="IPR003728">
    <property type="entry name" value="Ribosome_maturation_RimP"/>
</dbReference>
<keyword evidence="2 3" id="KW-0690">Ribosome biogenesis</keyword>
<dbReference type="HAMAP" id="MF_01077">
    <property type="entry name" value="RimP"/>
    <property type="match status" value="1"/>
</dbReference>
<dbReference type="NCBIfam" id="NF000930">
    <property type="entry name" value="PRK00092.2-2"/>
    <property type="match status" value="1"/>
</dbReference>
<dbReference type="PANTHER" id="PTHR33867:SF1">
    <property type="entry name" value="RIBOSOME MATURATION FACTOR RIMP"/>
    <property type="match status" value="1"/>
</dbReference>
<reference evidence="5" key="1">
    <citation type="submission" date="2022-12" db="EMBL/GenBank/DDBJ databases">
        <authorList>
            <person name="Krivoruchko A.V."/>
            <person name="Elkin A."/>
        </authorList>
    </citation>
    <scope>NUCLEOTIDE SEQUENCE</scope>
    <source>
        <strain evidence="5">IEGM 1388</strain>
    </source>
</reference>
<keyword evidence="1 3" id="KW-0963">Cytoplasm</keyword>
<organism evidence="5 6">
    <name type="scientific">Gordonia rubripertincta</name>
    <name type="common">Rhodococcus corallinus</name>
    <dbReference type="NCBI Taxonomy" id="36822"/>
    <lineage>
        <taxon>Bacteria</taxon>
        <taxon>Bacillati</taxon>
        <taxon>Actinomycetota</taxon>
        <taxon>Actinomycetes</taxon>
        <taxon>Mycobacteriales</taxon>
        <taxon>Gordoniaceae</taxon>
        <taxon>Gordonia</taxon>
    </lineage>
</organism>
<dbReference type="InterPro" id="IPR036847">
    <property type="entry name" value="RimP_C_sf"/>
</dbReference>